<evidence type="ECO:0000313" key="4">
    <source>
        <dbReference type="EMBL" id="KAJ1643220.1"/>
    </source>
</evidence>
<comment type="caution">
    <text evidence="4">The sequence shown here is derived from an EMBL/GenBank/DDBJ whole genome shotgun (WGS) entry which is preliminary data.</text>
</comment>
<dbReference type="InterPro" id="IPR014352">
    <property type="entry name" value="FERM/acyl-CoA-bd_prot_sf"/>
</dbReference>
<evidence type="ECO:0000259" key="3">
    <source>
        <dbReference type="PROSITE" id="PS51228"/>
    </source>
</evidence>
<dbReference type="PROSITE" id="PS51228">
    <property type="entry name" value="ACB_2"/>
    <property type="match status" value="1"/>
</dbReference>
<dbReference type="SUPFAM" id="SSF47027">
    <property type="entry name" value="Acyl-CoA binding protein"/>
    <property type="match status" value="1"/>
</dbReference>
<accession>A0A9W7XF87</accession>
<organism evidence="4 5">
    <name type="scientific">Coemansia asiatica</name>
    <dbReference type="NCBI Taxonomy" id="1052880"/>
    <lineage>
        <taxon>Eukaryota</taxon>
        <taxon>Fungi</taxon>
        <taxon>Fungi incertae sedis</taxon>
        <taxon>Zoopagomycota</taxon>
        <taxon>Kickxellomycotina</taxon>
        <taxon>Kickxellomycetes</taxon>
        <taxon>Kickxellales</taxon>
        <taxon>Kickxellaceae</taxon>
        <taxon>Coemansia</taxon>
    </lineage>
</organism>
<dbReference type="AlphaFoldDB" id="A0A9W7XF87"/>
<evidence type="ECO:0000313" key="5">
    <source>
        <dbReference type="Proteomes" id="UP001145021"/>
    </source>
</evidence>
<dbReference type="InterPro" id="IPR035984">
    <property type="entry name" value="Acyl-CoA-binding_sf"/>
</dbReference>
<sequence>MPADITNSDLKTIYDDASTKDEVKTAIENAVKNDSGHDNDSHQERLAVFLKASKEVTDLPTAPSNEIKLQLYAYYKQGLACALGDAPGMFDFTAKAKYNAWKKVCDEGVTPDVAQQKYIDLVRELQAAE</sequence>
<dbReference type="Pfam" id="PF00887">
    <property type="entry name" value="ACBP"/>
    <property type="match status" value="1"/>
</dbReference>
<reference evidence="4" key="1">
    <citation type="submission" date="2022-07" db="EMBL/GenBank/DDBJ databases">
        <title>Phylogenomic reconstructions and comparative analyses of Kickxellomycotina fungi.</title>
        <authorList>
            <person name="Reynolds N.K."/>
            <person name="Stajich J.E."/>
            <person name="Barry K."/>
            <person name="Grigoriev I.V."/>
            <person name="Crous P."/>
            <person name="Smith M.E."/>
        </authorList>
    </citation>
    <scope>NUCLEOTIDE SEQUENCE</scope>
    <source>
        <strain evidence="4">NBRC 105413</strain>
    </source>
</reference>
<dbReference type="InterPro" id="IPR000582">
    <property type="entry name" value="Acyl-CoA-binding_protein"/>
</dbReference>
<dbReference type="PANTHER" id="PTHR23310:SF62">
    <property type="entry name" value="ACYL-COA BINDING PROTEIN 1, ISOFORM A"/>
    <property type="match status" value="1"/>
</dbReference>
<feature type="domain" description="ACB" evidence="3">
    <location>
        <begin position="45"/>
        <end position="129"/>
    </location>
</feature>
<evidence type="ECO:0000256" key="2">
    <source>
        <dbReference type="ARBA" id="ARBA00023121"/>
    </source>
</evidence>
<dbReference type="PANTHER" id="PTHR23310">
    <property type="entry name" value="ACYL-COA-BINDING PROTEIN, ACBP"/>
    <property type="match status" value="1"/>
</dbReference>
<dbReference type="GO" id="GO:0006631">
    <property type="term" value="P:fatty acid metabolic process"/>
    <property type="evidence" value="ECO:0007669"/>
    <property type="project" value="TreeGrafter"/>
</dbReference>
<comment type="similarity">
    <text evidence="1">Belongs to the ACBP family.</text>
</comment>
<dbReference type="Proteomes" id="UP001145021">
    <property type="component" value="Unassembled WGS sequence"/>
</dbReference>
<name>A0A9W7XF87_9FUNG</name>
<proteinExistence type="inferred from homology"/>
<dbReference type="PRINTS" id="PR00689">
    <property type="entry name" value="ACOABINDINGP"/>
</dbReference>
<evidence type="ECO:0000256" key="1">
    <source>
        <dbReference type="ARBA" id="ARBA00005567"/>
    </source>
</evidence>
<keyword evidence="2" id="KW-0446">Lipid-binding</keyword>
<protein>
    <submittedName>
        <fullName evidence="4">Acyl-CoA-binding protein (ACBP)/diazepam binding inhibitor (DBI)/endozepine (EP)</fullName>
    </submittedName>
</protein>
<keyword evidence="5" id="KW-1185">Reference proteome</keyword>
<dbReference type="GO" id="GO:0000062">
    <property type="term" value="F:fatty-acyl-CoA binding"/>
    <property type="evidence" value="ECO:0007669"/>
    <property type="project" value="InterPro"/>
</dbReference>
<dbReference type="Gene3D" id="1.20.80.10">
    <property type="match status" value="1"/>
</dbReference>
<dbReference type="EMBL" id="JANBOH010000279">
    <property type="protein sequence ID" value="KAJ1643220.1"/>
    <property type="molecule type" value="Genomic_DNA"/>
</dbReference>
<gene>
    <name evidence="4" type="primary">ACB1</name>
    <name evidence="4" type="ORF">LPJ64_004983</name>
</gene>